<protein>
    <submittedName>
        <fullName evidence="1">Uncharacterized protein</fullName>
    </submittedName>
</protein>
<evidence type="ECO:0000313" key="2">
    <source>
        <dbReference type="Proteomes" id="UP000198688"/>
    </source>
</evidence>
<dbReference type="Proteomes" id="UP000198688">
    <property type="component" value="Chromosome I"/>
</dbReference>
<sequence>MDRTATLDHAATRAVVLAGALPAAFESAVLAACVDASRTLRPTPLKAVPRAGEALAEFDREDPAERLEFLLTGLGCLTWRDSRSGGERRRYSVERVLVHESQRHATSRMLDSAWRQGRQALLSAEPLGASSPRNAQRLTLAQAAWRAALLAAGHRRRRHVLSVMIRDQEVAAVLVRAARLLGVTADVTRRSGCVVVTVPADAADLLPATPPRLRLRDSALV</sequence>
<dbReference type="AlphaFoldDB" id="A0A1H1T8F5"/>
<proteinExistence type="predicted"/>
<dbReference type="RefSeq" id="WP_157751279.1">
    <property type="nucleotide sequence ID" value="NZ_BOMJ01000070.1"/>
</dbReference>
<gene>
    <name evidence="1" type="ORF">SAMN04489716_1066</name>
</gene>
<evidence type="ECO:0000313" key="1">
    <source>
        <dbReference type="EMBL" id="SDS56448.1"/>
    </source>
</evidence>
<dbReference type="OrthoDB" id="3404872at2"/>
<keyword evidence="2" id="KW-1185">Reference proteome</keyword>
<reference evidence="1 2" key="1">
    <citation type="submission" date="2016-10" db="EMBL/GenBank/DDBJ databases">
        <authorList>
            <person name="de Groot N.N."/>
        </authorList>
    </citation>
    <scope>NUCLEOTIDE SEQUENCE [LARGE SCALE GENOMIC DNA]</scope>
    <source>
        <strain evidence="1 2">DSM 43941</strain>
    </source>
</reference>
<name>A0A1H1T8F5_9ACTN</name>
<dbReference type="EMBL" id="LT629758">
    <property type="protein sequence ID" value="SDS56448.1"/>
    <property type="molecule type" value="Genomic_DNA"/>
</dbReference>
<organism evidence="1 2">
    <name type="scientific">Actinoplanes derwentensis</name>
    <dbReference type="NCBI Taxonomy" id="113562"/>
    <lineage>
        <taxon>Bacteria</taxon>
        <taxon>Bacillati</taxon>
        <taxon>Actinomycetota</taxon>
        <taxon>Actinomycetes</taxon>
        <taxon>Micromonosporales</taxon>
        <taxon>Micromonosporaceae</taxon>
        <taxon>Actinoplanes</taxon>
    </lineage>
</organism>
<accession>A0A1H1T8F5</accession>